<dbReference type="PANTHER" id="PTHR36934">
    <property type="entry name" value="BLR0278 PROTEIN"/>
    <property type="match status" value="1"/>
</dbReference>
<feature type="domain" description="Fluoroacetyl-CoA-specific thioesterase-like" evidence="3">
    <location>
        <begin position="10"/>
        <end position="112"/>
    </location>
</feature>
<dbReference type="SUPFAM" id="SSF54637">
    <property type="entry name" value="Thioesterase/thiol ester dehydrase-isomerase"/>
    <property type="match status" value="1"/>
</dbReference>
<feature type="binding site" evidence="2">
    <location>
        <position position="107"/>
    </location>
    <ligand>
        <name>substrate</name>
    </ligand>
</feature>
<evidence type="ECO:0000259" key="3">
    <source>
        <dbReference type="Pfam" id="PF22636"/>
    </source>
</evidence>
<dbReference type="PANTHER" id="PTHR36934:SF1">
    <property type="entry name" value="THIOESTERASE DOMAIN-CONTAINING PROTEIN"/>
    <property type="match status" value="1"/>
</dbReference>
<dbReference type="AlphaFoldDB" id="A0A653A6R4"/>
<dbReference type="PIRSF" id="PIRSF014972">
    <property type="entry name" value="FlK"/>
    <property type="match status" value="1"/>
</dbReference>
<reference evidence="4" key="1">
    <citation type="submission" date="2018-07" db="EMBL/GenBank/DDBJ databases">
        <authorList>
            <consortium name="Genoscope - CEA"/>
            <person name="William W."/>
        </authorList>
    </citation>
    <scope>NUCLEOTIDE SEQUENCE</scope>
    <source>
        <strain evidence="4">IK1</strain>
    </source>
</reference>
<protein>
    <submittedName>
        <fullName evidence="4">Thioesterase superfamily</fullName>
    </submittedName>
</protein>
<evidence type="ECO:0000313" key="4">
    <source>
        <dbReference type="EMBL" id="VBB43731.1"/>
    </source>
</evidence>
<evidence type="ECO:0000256" key="2">
    <source>
        <dbReference type="PIRSR" id="PIRSR014972-2"/>
    </source>
</evidence>
<dbReference type="Pfam" id="PF22636">
    <property type="entry name" value="FlK"/>
    <property type="match status" value="1"/>
</dbReference>
<proteinExistence type="predicted"/>
<dbReference type="InterPro" id="IPR054485">
    <property type="entry name" value="FlK-like_dom"/>
</dbReference>
<dbReference type="InterPro" id="IPR025540">
    <property type="entry name" value="FlK"/>
</dbReference>
<evidence type="ECO:0000256" key="1">
    <source>
        <dbReference type="PIRSR" id="PIRSR014972-1"/>
    </source>
</evidence>
<dbReference type="CDD" id="cd03440">
    <property type="entry name" value="hot_dog"/>
    <property type="match status" value="1"/>
</dbReference>
<feature type="active site" evidence="1">
    <location>
        <position position="62"/>
    </location>
</feature>
<name>A0A653A6R4_9BACT</name>
<dbReference type="InterPro" id="IPR029069">
    <property type="entry name" value="HotDog_dom_sf"/>
</dbReference>
<organism evidence="4">
    <name type="scientific">uncultured Paludibacter sp</name>
    <dbReference type="NCBI Taxonomy" id="497635"/>
    <lineage>
        <taxon>Bacteria</taxon>
        <taxon>Pseudomonadati</taxon>
        <taxon>Bacteroidota</taxon>
        <taxon>Bacteroidia</taxon>
        <taxon>Bacteroidales</taxon>
        <taxon>Paludibacteraceae</taxon>
        <taxon>Paludibacter</taxon>
        <taxon>environmental samples</taxon>
    </lineage>
</organism>
<feature type="active site" evidence="1">
    <location>
        <position position="29"/>
    </location>
</feature>
<feature type="binding site" evidence="2">
    <location>
        <position position="55"/>
    </location>
    <ligand>
        <name>substrate</name>
    </ligand>
</feature>
<gene>
    <name evidence="4" type="ORF">TRIP_D210024</name>
</gene>
<feature type="binding site" evidence="2">
    <location>
        <position position="55"/>
    </location>
    <ligand>
        <name>CoA</name>
        <dbReference type="ChEBI" id="CHEBI:57287"/>
    </ligand>
</feature>
<feature type="active site" evidence="1">
    <location>
        <position position="37"/>
    </location>
</feature>
<dbReference type="Gene3D" id="3.10.129.10">
    <property type="entry name" value="Hotdog Thioesterase"/>
    <property type="match status" value="1"/>
</dbReference>
<sequence>MKTFTQSYTVKSTDTAASFGSGLLSVFATPAMIALMENTATQTIDNLDDNFTTVGIEINARHLKASTIGETVICTAELINRDGKIYEFYIEVYNSRGDKIGTATHKRAAVNKIEFMKKLEK</sequence>
<accession>A0A653A6R4</accession>
<dbReference type="EMBL" id="UPXZ01000014">
    <property type="protein sequence ID" value="VBB43731.1"/>
    <property type="molecule type" value="Genomic_DNA"/>
</dbReference>